<feature type="chain" id="PRO_5045503550" evidence="1">
    <location>
        <begin position="23"/>
        <end position="171"/>
    </location>
</feature>
<reference evidence="2 3" key="1">
    <citation type="journal article" date="2021" name="Genome Biol. Evol.">
        <title>Complete Genome Sequencing of a Novel Gloeobacter Species from a Waterfall Cave in Mexico.</title>
        <authorList>
            <person name="Saw J.H."/>
            <person name="Cardona T."/>
            <person name="Montejano G."/>
        </authorList>
    </citation>
    <scope>NUCLEOTIDE SEQUENCE [LARGE SCALE GENOMIC DNA]</scope>
    <source>
        <strain evidence="2">MG652769</strain>
    </source>
</reference>
<dbReference type="Proteomes" id="UP001054846">
    <property type="component" value="Chromosome"/>
</dbReference>
<organism evidence="2 3">
    <name type="scientific">Gloeobacter morelensis MG652769</name>
    <dbReference type="NCBI Taxonomy" id="2781736"/>
    <lineage>
        <taxon>Bacteria</taxon>
        <taxon>Bacillati</taxon>
        <taxon>Cyanobacteriota</taxon>
        <taxon>Cyanophyceae</taxon>
        <taxon>Gloeobacterales</taxon>
        <taxon>Gloeobacteraceae</taxon>
        <taxon>Gloeobacter</taxon>
        <taxon>Gloeobacter morelensis</taxon>
    </lineage>
</organism>
<keyword evidence="3" id="KW-1185">Reference proteome</keyword>
<keyword evidence="1" id="KW-0732">Signal</keyword>
<name>A0ABY3PJW5_9CYAN</name>
<feature type="signal peptide" evidence="1">
    <location>
        <begin position="1"/>
        <end position="22"/>
    </location>
</feature>
<dbReference type="EMBL" id="CP063845">
    <property type="protein sequence ID" value="UFP93914.1"/>
    <property type="molecule type" value="Genomic_DNA"/>
</dbReference>
<evidence type="ECO:0000313" key="3">
    <source>
        <dbReference type="Proteomes" id="UP001054846"/>
    </source>
</evidence>
<proteinExistence type="predicted"/>
<evidence type="ECO:0000313" key="2">
    <source>
        <dbReference type="EMBL" id="UFP93914.1"/>
    </source>
</evidence>
<dbReference type="InterPro" id="IPR021256">
    <property type="entry name" value="DUF2808"/>
</dbReference>
<protein>
    <submittedName>
        <fullName evidence="2">DUF2808 domain-containing protein</fullName>
    </submittedName>
</protein>
<dbReference type="RefSeq" id="WP_230840970.1">
    <property type="nucleotide sequence ID" value="NZ_CP063845.1"/>
</dbReference>
<gene>
    <name evidence="2" type="ORF">ISF26_19400</name>
</gene>
<sequence length="171" mass="18009">MKLSLALSTCALLLLSAAPLSAIVANGETFFSVVPKLTRAMTTNVSASYNTATYTFDVTVPSDSGEPLGGLVVGIPRRVRIPDPNQIRVLSGGTSVPLQVESLSGRRLRLNLQKPVSPGQAVTIELSTMRNPRGGGTYLFEINAQPAGTNPFTYFLGFGRLEFFAGGSGSS</sequence>
<accession>A0ABY3PJW5</accession>
<evidence type="ECO:0000256" key="1">
    <source>
        <dbReference type="SAM" id="SignalP"/>
    </source>
</evidence>
<dbReference type="Pfam" id="PF10989">
    <property type="entry name" value="DUF2808"/>
    <property type="match status" value="1"/>
</dbReference>